<reference evidence="2" key="1">
    <citation type="journal article" date="2008" name="PLoS ONE">
        <title>Survival in nuclear waste, extreme resistance, and potential applications gleaned from the genome sequence of Kineococcus radiotolerans SRS30216.</title>
        <authorList>
            <person name="Bagwell C.E."/>
            <person name="Bhat S."/>
            <person name="Hawkins G.M."/>
            <person name="Smith B.W."/>
            <person name="Biswas T."/>
            <person name="Hoover T.R."/>
            <person name="Saunders E."/>
            <person name="Han C.S."/>
            <person name="Tsodikov O.V."/>
            <person name="Shimkets L.J."/>
        </authorList>
    </citation>
    <scope>NUCLEOTIDE SEQUENCE [LARGE SCALE GENOMIC DNA]</scope>
    <source>
        <strain evidence="2">ATCC BAA-149 / DSM 14245 / SRS30216</strain>
    </source>
</reference>
<evidence type="ECO:0000313" key="2">
    <source>
        <dbReference type="Proteomes" id="UP000001116"/>
    </source>
</evidence>
<accession>A6WH57</accession>
<dbReference type="RefSeq" id="WP_012001876.1">
    <property type="nucleotide sequence ID" value="NC_009806.1"/>
</dbReference>
<dbReference type="EMBL" id="CP000751">
    <property type="protein sequence ID" value="ABS06146.1"/>
    <property type="molecule type" value="Genomic_DNA"/>
</dbReference>
<name>A6WH57_KINRD</name>
<dbReference type="HOGENOM" id="CLU_1287419_0_0_11"/>
<dbReference type="Proteomes" id="UP000001116">
    <property type="component" value="Plasmid pKRAD01"/>
</dbReference>
<dbReference type="KEGG" id="kra:Krad_4688"/>
<sequence>MTLTLTIPAATEYVDRTLATASWWDKYTILPGTYEVEVVTINGHPVPADSPRAYYVRARIDAVLTETYRVNRVFTASSAEHRPDLAEHTTVTWSTYSYNLWDERYAPYGGTITTDEPATEAARLREVAARYVTLEAENESMRRGELPSARYAAQAARLEAVAAEQATPVDLTPCDVEGIIRTLADCADGAELSARQHELIELARRVRAASGVPA</sequence>
<proteinExistence type="predicted"/>
<evidence type="ECO:0000313" key="1">
    <source>
        <dbReference type="EMBL" id="ABS06146.1"/>
    </source>
</evidence>
<geneLocation type="plasmid" evidence="1 2">
    <name>pKRAD01</name>
</geneLocation>
<protein>
    <submittedName>
        <fullName evidence="1">Uncharacterized protein</fullName>
    </submittedName>
</protein>
<dbReference type="AlphaFoldDB" id="A6WH57"/>
<keyword evidence="2" id="KW-1185">Reference proteome</keyword>
<gene>
    <name evidence="1" type="ordered locus">Krad_4688</name>
</gene>
<organism evidence="1 2">
    <name type="scientific">Kineococcus radiotolerans (strain ATCC BAA-149 / DSM 14245 / SRS30216)</name>
    <dbReference type="NCBI Taxonomy" id="266940"/>
    <lineage>
        <taxon>Bacteria</taxon>
        <taxon>Bacillati</taxon>
        <taxon>Actinomycetota</taxon>
        <taxon>Actinomycetes</taxon>
        <taxon>Kineosporiales</taxon>
        <taxon>Kineosporiaceae</taxon>
        <taxon>Kineococcus</taxon>
    </lineage>
</organism>
<keyword evidence="1" id="KW-0614">Plasmid</keyword>